<accession>K0K1G4</accession>
<dbReference type="EMBL" id="HE804045">
    <property type="protein sequence ID" value="CCH32166.1"/>
    <property type="molecule type" value="Genomic_DNA"/>
</dbReference>
<reference evidence="3 4" key="1">
    <citation type="journal article" date="2012" name="BMC Genomics">
        <title>Complete genome sequence of Saccharothrix espanaensis DSM 44229T and comparison to the other completely sequenced Pseudonocardiaceae.</title>
        <authorList>
            <person name="Strobel T."/>
            <person name="Al-Dilaimi A."/>
            <person name="Blom J."/>
            <person name="Gessner A."/>
            <person name="Kalinowski J."/>
            <person name="Luzhetska M."/>
            <person name="Puhler A."/>
            <person name="Szczepanowski R."/>
            <person name="Bechthold A."/>
            <person name="Ruckert C."/>
        </authorList>
    </citation>
    <scope>NUCLEOTIDE SEQUENCE [LARGE SCALE GENOMIC DNA]</scope>
    <source>
        <strain evidence="4">ATCC 51144 / DSM 44229 / JCM 9112 / NBRC 15066 / NRRL 15764</strain>
    </source>
</reference>
<dbReference type="Proteomes" id="UP000006281">
    <property type="component" value="Chromosome"/>
</dbReference>
<keyword evidence="2" id="KW-1133">Transmembrane helix</keyword>
<keyword evidence="4" id="KW-1185">Reference proteome</keyword>
<dbReference type="PATRIC" id="fig|1179773.3.peg.4910"/>
<protein>
    <submittedName>
        <fullName evidence="3">Uncharacterized protein</fullName>
    </submittedName>
</protein>
<dbReference type="RefSeq" id="WP_015102278.1">
    <property type="nucleotide sequence ID" value="NC_019673.1"/>
</dbReference>
<evidence type="ECO:0000313" key="4">
    <source>
        <dbReference type="Proteomes" id="UP000006281"/>
    </source>
</evidence>
<keyword evidence="2" id="KW-0472">Membrane</keyword>
<gene>
    <name evidence="3" type="ordered locus">BN6_48950</name>
</gene>
<organism evidence="3 4">
    <name type="scientific">Saccharothrix espanaensis (strain ATCC 51144 / DSM 44229 / JCM 9112 / NBRC 15066 / NRRL 15764)</name>
    <dbReference type="NCBI Taxonomy" id="1179773"/>
    <lineage>
        <taxon>Bacteria</taxon>
        <taxon>Bacillati</taxon>
        <taxon>Actinomycetota</taxon>
        <taxon>Actinomycetes</taxon>
        <taxon>Pseudonocardiales</taxon>
        <taxon>Pseudonocardiaceae</taxon>
        <taxon>Saccharothrix</taxon>
    </lineage>
</organism>
<dbReference type="STRING" id="1179773.BN6_48950"/>
<sequence>MVDDADPTRIHALDDLKAEFDLLRRVEGRRLGKHRLSLQDLVKRVKEQRDGREVPRSTLDNYLTGRTLAPHDVYADILRALGIDTGAQGPWADAWDRIDDCRRQPPADVPARDTPPDVPPAPGRSRRKRVLIGVLAGAAVLALVVAVARFPRDEPTTVGGPTGVSTMSVNGLVAGPGDGADALCPGPQKICLWAADPGDPAGRYGPVPPSWSLTDSRIPPADALAGFNNSNQNQKVWSDVDSRGQCAGSHRVWFANERFTNHRWPIRCVNHS</sequence>
<evidence type="ECO:0000256" key="2">
    <source>
        <dbReference type="SAM" id="Phobius"/>
    </source>
</evidence>
<evidence type="ECO:0000313" key="3">
    <source>
        <dbReference type="EMBL" id="CCH32166.1"/>
    </source>
</evidence>
<feature type="region of interest" description="Disordered" evidence="1">
    <location>
        <begin position="102"/>
        <end position="125"/>
    </location>
</feature>
<dbReference type="HOGENOM" id="CLU_1022660_0_0_11"/>
<dbReference type="eggNOG" id="COG0457">
    <property type="taxonomic scope" value="Bacteria"/>
</dbReference>
<feature type="compositionally biased region" description="Basic and acidic residues" evidence="1">
    <location>
        <begin position="102"/>
        <end position="115"/>
    </location>
</feature>
<name>K0K1G4_SACES</name>
<dbReference type="AlphaFoldDB" id="K0K1G4"/>
<evidence type="ECO:0000256" key="1">
    <source>
        <dbReference type="SAM" id="MobiDB-lite"/>
    </source>
</evidence>
<dbReference type="KEGG" id="sesp:BN6_48950"/>
<proteinExistence type="predicted"/>
<feature type="transmembrane region" description="Helical" evidence="2">
    <location>
        <begin position="130"/>
        <end position="148"/>
    </location>
</feature>
<keyword evidence="2" id="KW-0812">Transmembrane</keyword>